<keyword evidence="2" id="KW-1185">Reference proteome</keyword>
<organism evidence="1 2">
    <name type="scientific">Clonostachys rosea f. rosea IK726</name>
    <dbReference type="NCBI Taxonomy" id="1349383"/>
    <lineage>
        <taxon>Eukaryota</taxon>
        <taxon>Fungi</taxon>
        <taxon>Dikarya</taxon>
        <taxon>Ascomycota</taxon>
        <taxon>Pezizomycotina</taxon>
        <taxon>Sordariomycetes</taxon>
        <taxon>Hypocreomycetidae</taxon>
        <taxon>Hypocreales</taxon>
        <taxon>Bionectriaceae</taxon>
        <taxon>Clonostachys</taxon>
    </lineage>
</organism>
<evidence type="ECO:0000313" key="2">
    <source>
        <dbReference type="Proteomes" id="UP000836387"/>
    </source>
</evidence>
<evidence type="ECO:0000313" key="1">
    <source>
        <dbReference type="EMBL" id="CAG9948401.1"/>
    </source>
</evidence>
<reference evidence="1" key="1">
    <citation type="submission" date="2020-04" db="EMBL/GenBank/DDBJ databases">
        <authorList>
            <person name="Broberg M."/>
        </authorList>
    </citation>
    <scope>NUCLEOTIDE SEQUENCE</scope>
</reference>
<reference evidence="1" key="2">
    <citation type="submission" date="2021-10" db="EMBL/GenBank/DDBJ databases">
        <authorList>
            <person name="Piombo E."/>
        </authorList>
    </citation>
    <scope>NUCLEOTIDE SEQUENCE</scope>
</reference>
<dbReference type="Proteomes" id="UP000836387">
    <property type="component" value="Unassembled WGS sequence"/>
</dbReference>
<comment type="caution">
    <text evidence="1">The sequence shown here is derived from an EMBL/GenBank/DDBJ whole genome shotgun (WGS) entry which is preliminary data.</text>
</comment>
<dbReference type="EMBL" id="CADEHS020000024">
    <property type="protein sequence ID" value="CAG9948401.1"/>
    <property type="molecule type" value="Genomic_DNA"/>
</dbReference>
<gene>
    <name evidence="1" type="ORF">CRV2_00013939</name>
</gene>
<name>A0ACA9U509_BIOOC</name>
<protein>
    <submittedName>
        <fullName evidence="1">Uncharacterized protein</fullName>
    </submittedName>
</protein>
<proteinExistence type="predicted"/>
<accession>A0ACA9U509</accession>
<sequence length="116" mass="13270">MYQKQQKKTIEESMEYWRAEVAAAIAAEESAKKRKEDAVDKFLHFEAEFEKYGLTLSKRNTKDLTIYLQEKARKEEANNIIAERRAARAAAAGGGPSLLEAVSHFNSFEIRASEQW</sequence>